<accession>A0A6A7C1Q6</accession>
<dbReference type="Proteomes" id="UP000799421">
    <property type="component" value="Unassembled WGS sequence"/>
</dbReference>
<evidence type="ECO:0000313" key="1">
    <source>
        <dbReference type="EMBL" id="KAF2860618.1"/>
    </source>
</evidence>
<sequence>APEAMLNAKALTELLSKNSDEKLYRRWWLTTANGTLLAYNVPADLRSLRKQVAAAVMLWQDHHLESDASQTNRQAPTMIILSEDCNVLVREIEDDLLLGLEAGVPLRNRGFKTRIIIESQDGNRLHKSNTASDVLGTSTASTANSTISVATSGVLSLHKKKFDAMAAAMLDRFEEIGFKLPEMQYF</sequence>
<keyword evidence="2" id="KW-1185">Reference proteome</keyword>
<gene>
    <name evidence="1" type="ORF">K470DRAFT_216848</name>
</gene>
<dbReference type="AlphaFoldDB" id="A0A6A7C1Q6"/>
<name>A0A6A7C1Q6_9PEZI</name>
<proteinExistence type="predicted"/>
<dbReference type="EMBL" id="MU005980">
    <property type="protein sequence ID" value="KAF2860618.1"/>
    <property type="molecule type" value="Genomic_DNA"/>
</dbReference>
<reference evidence="1" key="1">
    <citation type="journal article" date="2020" name="Stud. Mycol.">
        <title>101 Dothideomycetes genomes: a test case for predicting lifestyles and emergence of pathogens.</title>
        <authorList>
            <person name="Haridas S."/>
            <person name="Albert R."/>
            <person name="Binder M."/>
            <person name="Bloem J."/>
            <person name="Labutti K."/>
            <person name="Salamov A."/>
            <person name="Andreopoulos B."/>
            <person name="Baker S."/>
            <person name="Barry K."/>
            <person name="Bills G."/>
            <person name="Bluhm B."/>
            <person name="Cannon C."/>
            <person name="Castanera R."/>
            <person name="Culley D."/>
            <person name="Daum C."/>
            <person name="Ezra D."/>
            <person name="Gonzalez J."/>
            <person name="Henrissat B."/>
            <person name="Kuo A."/>
            <person name="Liang C."/>
            <person name="Lipzen A."/>
            <person name="Lutzoni F."/>
            <person name="Magnuson J."/>
            <person name="Mondo S."/>
            <person name="Nolan M."/>
            <person name="Ohm R."/>
            <person name="Pangilinan J."/>
            <person name="Park H.-J."/>
            <person name="Ramirez L."/>
            <person name="Alfaro M."/>
            <person name="Sun H."/>
            <person name="Tritt A."/>
            <person name="Yoshinaga Y."/>
            <person name="Zwiers L.-H."/>
            <person name="Turgeon B."/>
            <person name="Goodwin S."/>
            <person name="Spatafora J."/>
            <person name="Crous P."/>
            <person name="Grigoriev I."/>
        </authorList>
    </citation>
    <scope>NUCLEOTIDE SEQUENCE</scope>
    <source>
        <strain evidence="1">CBS 480.64</strain>
    </source>
</reference>
<evidence type="ECO:0000313" key="2">
    <source>
        <dbReference type="Proteomes" id="UP000799421"/>
    </source>
</evidence>
<dbReference type="OrthoDB" id="3924760at2759"/>
<organism evidence="1 2">
    <name type="scientific">Piedraia hortae CBS 480.64</name>
    <dbReference type="NCBI Taxonomy" id="1314780"/>
    <lineage>
        <taxon>Eukaryota</taxon>
        <taxon>Fungi</taxon>
        <taxon>Dikarya</taxon>
        <taxon>Ascomycota</taxon>
        <taxon>Pezizomycotina</taxon>
        <taxon>Dothideomycetes</taxon>
        <taxon>Dothideomycetidae</taxon>
        <taxon>Capnodiales</taxon>
        <taxon>Piedraiaceae</taxon>
        <taxon>Piedraia</taxon>
    </lineage>
</organism>
<protein>
    <submittedName>
        <fullName evidence="1">Uncharacterized protein</fullName>
    </submittedName>
</protein>
<dbReference type="Gene3D" id="3.30.450.30">
    <property type="entry name" value="Dynein light chain 2a, cytoplasmic"/>
    <property type="match status" value="1"/>
</dbReference>
<feature type="non-terminal residue" evidence="1">
    <location>
        <position position="1"/>
    </location>
</feature>